<proteinExistence type="predicted"/>
<reference evidence="2" key="1">
    <citation type="journal article" date="2019" name="Int. J. Syst. Evol. Microbiol.">
        <title>The Global Catalogue of Microorganisms (GCM) 10K type strain sequencing project: providing services to taxonomists for standard genome sequencing and annotation.</title>
        <authorList>
            <consortium name="The Broad Institute Genomics Platform"/>
            <consortium name="The Broad Institute Genome Sequencing Center for Infectious Disease"/>
            <person name="Wu L."/>
            <person name="Ma J."/>
        </authorList>
    </citation>
    <scope>NUCLEOTIDE SEQUENCE [LARGE SCALE GENOMIC DNA]</scope>
    <source>
        <strain evidence="2">CCUG 43117</strain>
    </source>
</reference>
<sequence>MTTIAALTSIRNIALDRADACETVLAMNLHFAVAREIGRILNELRHGCIDVAATAKAGWARMTIDDRATCDAQREGILSLIQDLRDLGITVVHVFARRPAPKAATQTSLSLAA</sequence>
<dbReference type="Proteomes" id="UP001596060">
    <property type="component" value="Unassembled WGS sequence"/>
</dbReference>
<dbReference type="EMBL" id="JBHSLU010000017">
    <property type="protein sequence ID" value="MFC5505309.1"/>
    <property type="molecule type" value="Genomic_DNA"/>
</dbReference>
<protein>
    <recommendedName>
        <fullName evidence="3">Resolvase/invertase-type recombinase catalytic domain-containing protein</fullName>
    </recommendedName>
</protein>
<accession>A0ABW0P0I9</accession>
<dbReference type="RefSeq" id="WP_377816390.1">
    <property type="nucleotide sequence ID" value="NZ_JBHSLU010000017.1"/>
</dbReference>
<evidence type="ECO:0000313" key="1">
    <source>
        <dbReference type="EMBL" id="MFC5505309.1"/>
    </source>
</evidence>
<gene>
    <name evidence="1" type="ORF">ACFPN9_08565</name>
</gene>
<evidence type="ECO:0000313" key="2">
    <source>
        <dbReference type="Proteomes" id="UP001596060"/>
    </source>
</evidence>
<comment type="caution">
    <text evidence="1">The sequence shown here is derived from an EMBL/GenBank/DDBJ whole genome shotgun (WGS) entry which is preliminary data.</text>
</comment>
<organism evidence="1 2">
    <name type="scientific">Bosea massiliensis</name>
    <dbReference type="NCBI Taxonomy" id="151419"/>
    <lineage>
        <taxon>Bacteria</taxon>
        <taxon>Pseudomonadati</taxon>
        <taxon>Pseudomonadota</taxon>
        <taxon>Alphaproteobacteria</taxon>
        <taxon>Hyphomicrobiales</taxon>
        <taxon>Boseaceae</taxon>
        <taxon>Bosea</taxon>
    </lineage>
</organism>
<name>A0ABW0P0I9_9HYPH</name>
<evidence type="ECO:0008006" key="3">
    <source>
        <dbReference type="Google" id="ProtNLM"/>
    </source>
</evidence>
<keyword evidence="2" id="KW-1185">Reference proteome</keyword>